<accession>A0A9Q1KW20</accession>
<dbReference type="AlphaFoldDB" id="A0A9Q1KW20"/>
<feature type="region of interest" description="Disordered" evidence="1">
    <location>
        <begin position="71"/>
        <end position="124"/>
    </location>
</feature>
<evidence type="ECO:0000313" key="2">
    <source>
        <dbReference type="EMBL" id="KAJ8450935.1"/>
    </source>
</evidence>
<feature type="compositionally biased region" description="Polar residues" evidence="1">
    <location>
        <begin position="104"/>
        <end position="120"/>
    </location>
</feature>
<keyword evidence="3" id="KW-1185">Reference proteome</keyword>
<proteinExistence type="predicted"/>
<comment type="caution">
    <text evidence="2">The sequence shown here is derived from an EMBL/GenBank/DDBJ whole genome shotgun (WGS) entry which is preliminary data.</text>
</comment>
<dbReference type="Proteomes" id="UP001153076">
    <property type="component" value="Unassembled WGS sequence"/>
</dbReference>
<protein>
    <submittedName>
        <fullName evidence="2">Uncharacterized protein</fullName>
    </submittedName>
</protein>
<reference evidence="2" key="1">
    <citation type="submission" date="2022-04" db="EMBL/GenBank/DDBJ databases">
        <title>Carnegiea gigantea Genome sequencing and assembly v2.</title>
        <authorList>
            <person name="Copetti D."/>
            <person name="Sanderson M.J."/>
            <person name="Burquez A."/>
            <person name="Wojciechowski M.F."/>
        </authorList>
    </citation>
    <scope>NUCLEOTIDE SEQUENCE</scope>
    <source>
        <strain evidence="2">SGP5-SGP5p</strain>
        <tissue evidence="2">Aerial part</tissue>
    </source>
</reference>
<feature type="region of interest" description="Disordered" evidence="1">
    <location>
        <begin position="161"/>
        <end position="180"/>
    </location>
</feature>
<dbReference type="OrthoDB" id="10589241at2759"/>
<dbReference type="EMBL" id="JAKOGI010000012">
    <property type="protein sequence ID" value="KAJ8450935.1"/>
    <property type="molecule type" value="Genomic_DNA"/>
</dbReference>
<evidence type="ECO:0000313" key="3">
    <source>
        <dbReference type="Proteomes" id="UP001153076"/>
    </source>
</evidence>
<name>A0A9Q1KW20_9CARY</name>
<organism evidence="2 3">
    <name type="scientific">Carnegiea gigantea</name>
    <dbReference type="NCBI Taxonomy" id="171969"/>
    <lineage>
        <taxon>Eukaryota</taxon>
        <taxon>Viridiplantae</taxon>
        <taxon>Streptophyta</taxon>
        <taxon>Embryophyta</taxon>
        <taxon>Tracheophyta</taxon>
        <taxon>Spermatophyta</taxon>
        <taxon>Magnoliopsida</taxon>
        <taxon>eudicotyledons</taxon>
        <taxon>Gunneridae</taxon>
        <taxon>Pentapetalae</taxon>
        <taxon>Caryophyllales</taxon>
        <taxon>Cactineae</taxon>
        <taxon>Cactaceae</taxon>
        <taxon>Cactoideae</taxon>
        <taxon>Echinocereeae</taxon>
        <taxon>Carnegiea</taxon>
    </lineage>
</organism>
<gene>
    <name evidence="2" type="ORF">Cgig2_032560</name>
</gene>
<evidence type="ECO:0000256" key="1">
    <source>
        <dbReference type="SAM" id="MobiDB-lite"/>
    </source>
</evidence>
<feature type="compositionally biased region" description="Pro residues" evidence="1">
    <location>
        <begin position="78"/>
        <end position="87"/>
    </location>
</feature>
<sequence length="180" mass="19235">MQNPTSSTQTYPHPAPSPPPPNCGYPPYYSWAFPTSYNPFPGTTIVNAGANSSKGSGSRFNGGVAKGRYPEELKKYGYPPPFPPGYPPEKYEKYGYPPADSSHDGSSSITRQTHPDSASPASIIDPNLASVRDYGVVPLPWGPGSYIPIAGNVYNSGFNYNDSGTQTTGDVIVGNHTEKK</sequence>